<dbReference type="NCBIfam" id="NF004976">
    <property type="entry name" value="PRK06349.1"/>
    <property type="match status" value="1"/>
</dbReference>
<evidence type="ECO:0000256" key="1">
    <source>
        <dbReference type="ARBA" id="ARBA00005056"/>
    </source>
</evidence>
<dbReference type="Gene3D" id="3.30.70.260">
    <property type="match status" value="1"/>
</dbReference>
<evidence type="ECO:0000259" key="12">
    <source>
        <dbReference type="Pfam" id="PF00742"/>
    </source>
</evidence>
<evidence type="ECO:0000313" key="15">
    <source>
        <dbReference type="Proteomes" id="UP000664701"/>
    </source>
</evidence>
<keyword evidence="7 10" id="KW-0791">Threonine biosynthesis</keyword>
<evidence type="ECO:0000313" key="14">
    <source>
        <dbReference type="EMBL" id="WYJ76765.1"/>
    </source>
</evidence>
<feature type="domain" description="Aspartate/homoserine dehydrogenase NAD-binding" evidence="13">
    <location>
        <begin position="11"/>
        <end position="131"/>
    </location>
</feature>
<keyword evidence="10" id="KW-0521">NADP</keyword>
<comment type="pathway">
    <text evidence="1 10">Amino-acid biosynthesis; L-threonine biosynthesis; L-threonine from L-aspartate: step 3/5.</text>
</comment>
<organism evidence="14 15">
    <name type="scientific">Candidatus Enterococcus lowellii</name>
    <dbReference type="NCBI Taxonomy" id="2230877"/>
    <lineage>
        <taxon>Bacteria</taxon>
        <taxon>Bacillati</taxon>
        <taxon>Bacillota</taxon>
        <taxon>Bacilli</taxon>
        <taxon>Lactobacillales</taxon>
        <taxon>Enterococcaceae</taxon>
        <taxon>Enterococcus</taxon>
    </lineage>
</organism>
<evidence type="ECO:0000256" key="6">
    <source>
        <dbReference type="ARBA" id="ARBA00022605"/>
    </source>
</evidence>
<evidence type="ECO:0000256" key="7">
    <source>
        <dbReference type="ARBA" id="ARBA00022697"/>
    </source>
</evidence>
<dbReference type="InterPro" id="IPR001342">
    <property type="entry name" value="HDH_cat"/>
</dbReference>
<dbReference type="InterPro" id="IPR016204">
    <property type="entry name" value="HDH"/>
</dbReference>
<keyword evidence="15" id="KW-1185">Reference proteome</keyword>
<dbReference type="RefSeq" id="WP_207941043.1">
    <property type="nucleotide sequence ID" value="NZ_CP147251.1"/>
</dbReference>
<comment type="pathway">
    <text evidence="2 10">Amino-acid biosynthesis; L-methionine biosynthesis via de novo pathway; L-homoserine from L-aspartate: step 3/3.</text>
</comment>
<dbReference type="SUPFAM" id="SSF51735">
    <property type="entry name" value="NAD(P)-binding Rossmann-fold domains"/>
    <property type="match status" value="1"/>
</dbReference>
<proteinExistence type="inferred from homology"/>
<evidence type="ECO:0000256" key="8">
    <source>
        <dbReference type="ARBA" id="ARBA00023002"/>
    </source>
</evidence>
<name>A0ABZ2SMC4_9ENTE</name>
<keyword evidence="6 10" id="KW-0028">Amino-acid biosynthesis</keyword>
<dbReference type="InterPro" id="IPR036291">
    <property type="entry name" value="NAD(P)-bd_dom_sf"/>
</dbReference>
<dbReference type="EMBL" id="CP147251">
    <property type="protein sequence ID" value="WYJ76765.1"/>
    <property type="molecule type" value="Genomic_DNA"/>
</dbReference>
<sequence length="424" mass="45687">MKDHLRIGILGLGVVGSGTIQVLAAQRAKIKEQTGMNVSIVKALIRPAEDKKQFADEHGIELTSELADIVEDATLDVVIELIGKVHPAKEFIAQALKNGKHVVTANKDLIAQHGVELVEIAKENNVSLFYEASVAGGIPILRTLTTNYLADEITNIRGIVNGTTNYMLTKMLENGTSYEEALAQAQALGFAESDPTNDVDGIDAAYKMVILTQFAYGMDVALSDLEIQGIRGLSDKDVLQAQKFGYEIKLIGESVKADETISVSVGPALVPKTHPLASIKNEFNGVFINSTGIDQSMFYGPGAGSLPTATSVISDVAAIAKNISLGIDAPQFNEYRRPLQLTAPEANYAKYYFAVTTSADFTADALTALLANEKVQINELAQEIGETNRFMVITESINRLQLAAVEAAIAKQGTLERRMRVMEA</sequence>
<evidence type="ECO:0000256" key="9">
    <source>
        <dbReference type="ARBA" id="ARBA00023167"/>
    </source>
</evidence>
<dbReference type="EC" id="1.1.1.3" evidence="4 10"/>
<evidence type="ECO:0000256" key="2">
    <source>
        <dbReference type="ARBA" id="ARBA00005062"/>
    </source>
</evidence>
<dbReference type="InterPro" id="IPR019811">
    <property type="entry name" value="HDH_CS"/>
</dbReference>
<evidence type="ECO:0000259" key="13">
    <source>
        <dbReference type="Pfam" id="PF03447"/>
    </source>
</evidence>
<evidence type="ECO:0000256" key="11">
    <source>
        <dbReference type="RuleBase" id="RU004171"/>
    </source>
</evidence>
<comment type="catalytic activity">
    <reaction evidence="10">
        <text>L-homoserine + NADP(+) = L-aspartate 4-semialdehyde + NADPH + H(+)</text>
        <dbReference type="Rhea" id="RHEA:15761"/>
        <dbReference type="ChEBI" id="CHEBI:15378"/>
        <dbReference type="ChEBI" id="CHEBI:57476"/>
        <dbReference type="ChEBI" id="CHEBI:57783"/>
        <dbReference type="ChEBI" id="CHEBI:58349"/>
        <dbReference type="ChEBI" id="CHEBI:537519"/>
        <dbReference type="EC" id="1.1.1.3"/>
    </reaction>
</comment>
<dbReference type="Proteomes" id="UP000664701">
    <property type="component" value="Chromosome"/>
</dbReference>
<gene>
    <name evidence="14" type="ORF">DOK78_001401</name>
</gene>
<keyword evidence="9 10" id="KW-0486">Methionine biosynthesis</keyword>
<dbReference type="Pfam" id="PF03447">
    <property type="entry name" value="NAD_binding_3"/>
    <property type="match status" value="1"/>
</dbReference>
<dbReference type="PANTHER" id="PTHR43331:SF1">
    <property type="entry name" value="HOMOSERINE DEHYDROGENASE"/>
    <property type="match status" value="1"/>
</dbReference>
<evidence type="ECO:0000256" key="5">
    <source>
        <dbReference type="ARBA" id="ARBA00013376"/>
    </source>
</evidence>
<dbReference type="InterPro" id="IPR005106">
    <property type="entry name" value="Asp/hSer_DH_NAD-bd"/>
</dbReference>
<dbReference type="Gene3D" id="3.40.50.720">
    <property type="entry name" value="NAD(P)-binding Rossmann-like Domain"/>
    <property type="match status" value="1"/>
</dbReference>
<dbReference type="PANTHER" id="PTHR43331">
    <property type="entry name" value="HOMOSERINE DEHYDROGENASE"/>
    <property type="match status" value="1"/>
</dbReference>
<reference evidence="14 15" key="1">
    <citation type="submission" date="2024-03" db="EMBL/GenBank/DDBJ databases">
        <title>The Genome Sequence of Enterococcus sp. DIV2402.</title>
        <authorList>
            <consortium name="The Broad Institute Genomics Platform"/>
            <consortium name="The Broad Institute Microbial Omics Core"/>
            <consortium name="The Broad Institute Genomic Center for Infectious Diseases"/>
            <person name="Earl A."/>
            <person name="Manson A."/>
            <person name="Gilmore M."/>
            <person name="Schwartman J."/>
            <person name="Shea T."/>
            <person name="Abouelleil A."/>
            <person name="Cao P."/>
            <person name="Chapman S."/>
            <person name="Cusick C."/>
            <person name="Young S."/>
            <person name="Neafsey D."/>
            <person name="Nusbaum C."/>
            <person name="Birren B."/>
        </authorList>
    </citation>
    <scope>NUCLEOTIDE SEQUENCE [LARGE SCALE GENOMIC DNA]</scope>
    <source>
        <strain evidence="14 15">DIV2402</strain>
    </source>
</reference>
<dbReference type="Gene3D" id="3.30.360.10">
    <property type="entry name" value="Dihydrodipicolinate Reductase, domain 2"/>
    <property type="match status" value="1"/>
</dbReference>
<evidence type="ECO:0000256" key="3">
    <source>
        <dbReference type="ARBA" id="ARBA00006753"/>
    </source>
</evidence>
<accession>A0ABZ2SMC4</accession>
<dbReference type="Pfam" id="PF00742">
    <property type="entry name" value="Homoserine_dh"/>
    <property type="match status" value="1"/>
</dbReference>
<evidence type="ECO:0000256" key="4">
    <source>
        <dbReference type="ARBA" id="ARBA00013213"/>
    </source>
</evidence>
<dbReference type="PROSITE" id="PS01042">
    <property type="entry name" value="HOMOSER_DHGENASE"/>
    <property type="match status" value="1"/>
</dbReference>
<keyword evidence="8 10" id="KW-0560">Oxidoreductase</keyword>
<protein>
    <recommendedName>
        <fullName evidence="5 10">Homoserine dehydrogenase</fullName>
        <ecNumber evidence="4 10">1.1.1.3</ecNumber>
    </recommendedName>
</protein>
<dbReference type="SUPFAM" id="SSF55347">
    <property type="entry name" value="Glyceraldehyde-3-phosphate dehydrogenase-like, C-terminal domain"/>
    <property type="match status" value="1"/>
</dbReference>
<evidence type="ECO:0000256" key="10">
    <source>
        <dbReference type="RuleBase" id="RU000579"/>
    </source>
</evidence>
<feature type="domain" description="Homoserine dehydrogenase catalytic" evidence="12">
    <location>
        <begin position="139"/>
        <end position="316"/>
    </location>
</feature>
<comment type="similarity">
    <text evidence="3 11">Belongs to the homoserine dehydrogenase family.</text>
</comment>
<dbReference type="PIRSF" id="PIRSF000098">
    <property type="entry name" value="Homoser_dehydrog"/>
    <property type="match status" value="1"/>
</dbReference>